<dbReference type="EMBL" id="DXEU01000046">
    <property type="protein sequence ID" value="HIX51674.1"/>
    <property type="molecule type" value="Genomic_DNA"/>
</dbReference>
<evidence type="ECO:0000256" key="3">
    <source>
        <dbReference type="ARBA" id="ARBA00022485"/>
    </source>
</evidence>
<evidence type="ECO:0000256" key="7">
    <source>
        <dbReference type="ARBA" id="ARBA00023004"/>
    </source>
</evidence>
<sequence length="191" mass="21849">MMYTWEELKQFVDHCGRCPLCRTRTHAVMGRGNLKAAVMFVAEAPGRQEDQQGIPFVGPAGHVFDQLLEAASMSREEIYITNIIKCNPPFNRDPSEEEKAACIDYLKYETLLIRPKIMVCLGRVAAQRIIRPDFRITREHGLWTERKSYQLTAVLHPSALLRDPSRIPEAKQDFLAIRRMADELADRPAPV</sequence>
<dbReference type="PANTHER" id="PTHR33693">
    <property type="entry name" value="TYPE-5 URACIL-DNA GLYCOSYLASE"/>
    <property type="match status" value="1"/>
</dbReference>
<keyword evidence="3" id="KW-0004">4Fe-4S</keyword>
<organism evidence="11 12">
    <name type="scientific">Candidatus Lachnoclostridium stercoripullorum</name>
    <dbReference type="NCBI Taxonomy" id="2838635"/>
    <lineage>
        <taxon>Bacteria</taxon>
        <taxon>Bacillati</taxon>
        <taxon>Bacillota</taxon>
        <taxon>Clostridia</taxon>
        <taxon>Lachnospirales</taxon>
        <taxon>Lachnospiraceae</taxon>
    </lineage>
</organism>
<evidence type="ECO:0000313" key="11">
    <source>
        <dbReference type="EMBL" id="HIX51674.1"/>
    </source>
</evidence>
<feature type="domain" description="Uracil-DNA glycosylase-like" evidence="10">
    <location>
        <begin position="29"/>
        <end position="179"/>
    </location>
</feature>
<evidence type="ECO:0000256" key="6">
    <source>
        <dbReference type="ARBA" id="ARBA00022801"/>
    </source>
</evidence>
<accession>A0A9D1W320</accession>
<evidence type="ECO:0000256" key="5">
    <source>
        <dbReference type="ARBA" id="ARBA00022763"/>
    </source>
</evidence>
<keyword evidence="5" id="KW-0227">DNA damage</keyword>
<comment type="caution">
    <text evidence="11">The sequence shown here is derived from an EMBL/GenBank/DDBJ whole genome shotgun (WGS) entry which is preliminary data.</text>
</comment>
<keyword evidence="6" id="KW-0378">Hydrolase</keyword>
<evidence type="ECO:0000256" key="1">
    <source>
        <dbReference type="ARBA" id="ARBA00006521"/>
    </source>
</evidence>
<dbReference type="Pfam" id="PF03167">
    <property type="entry name" value="UDG"/>
    <property type="match status" value="1"/>
</dbReference>
<evidence type="ECO:0000256" key="9">
    <source>
        <dbReference type="ARBA" id="ARBA00023204"/>
    </source>
</evidence>
<name>A0A9D1W320_9FIRM</name>
<dbReference type="InterPro" id="IPR005122">
    <property type="entry name" value="Uracil-DNA_glycosylase-like"/>
</dbReference>
<keyword evidence="4" id="KW-0479">Metal-binding</keyword>
<evidence type="ECO:0000256" key="8">
    <source>
        <dbReference type="ARBA" id="ARBA00023014"/>
    </source>
</evidence>
<dbReference type="Proteomes" id="UP000886780">
    <property type="component" value="Unassembled WGS sequence"/>
</dbReference>
<evidence type="ECO:0000256" key="4">
    <source>
        <dbReference type="ARBA" id="ARBA00022723"/>
    </source>
</evidence>
<dbReference type="PANTHER" id="PTHR33693:SF9">
    <property type="entry name" value="TYPE-4 URACIL-DNA GLYCOSYLASE"/>
    <property type="match status" value="1"/>
</dbReference>
<dbReference type="NCBIfam" id="TIGR00758">
    <property type="entry name" value="UDG_fam4"/>
    <property type="match status" value="1"/>
</dbReference>
<dbReference type="GO" id="GO:0097506">
    <property type="term" value="F:deaminated base DNA N-glycosylase activity"/>
    <property type="evidence" value="ECO:0007669"/>
    <property type="project" value="UniProtKB-ARBA"/>
</dbReference>
<keyword evidence="7" id="KW-0408">Iron</keyword>
<keyword evidence="8" id="KW-0411">Iron-sulfur</keyword>
<evidence type="ECO:0000259" key="10">
    <source>
        <dbReference type="SMART" id="SM00986"/>
    </source>
</evidence>
<dbReference type="CDD" id="cd10030">
    <property type="entry name" value="UDG-F4_TTUDGA_SPO1dp_like"/>
    <property type="match status" value="1"/>
</dbReference>
<protein>
    <recommendedName>
        <fullName evidence="2">Type-4 uracil-DNA glycosylase</fullName>
    </recommendedName>
</protein>
<dbReference type="GO" id="GO:0046872">
    <property type="term" value="F:metal ion binding"/>
    <property type="evidence" value="ECO:0007669"/>
    <property type="project" value="UniProtKB-KW"/>
</dbReference>
<dbReference type="SMART" id="SM00986">
    <property type="entry name" value="UDG"/>
    <property type="match status" value="1"/>
</dbReference>
<dbReference type="AlphaFoldDB" id="A0A9D1W320"/>
<dbReference type="GO" id="GO:0006281">
    <property type="term" value="P:DNA repair"/>
    <property type="evidence" value="ECO:0007669"/>
    <property type="project" value="UniProtKB-KW"/>
</dbReference>
<dbReference type="InterPro" id="IPR005273">
    <property type="entry name" value="Ura-DNA_glyco_family4"/>
</dbReference>
<evidence type="ECO:0000256" key="2">
    <source>
        <dbReference type="ARBA" id="ARBA00019403"/>
    </source>
</evidence>
<evidence type="ECO:0000313" key="12">
    <source>
        <dbReference type="Proteomes" id="UP000886780"/>
    </source>
</evidence>
<dbReference type="InterPro" id="IPR051536">
    <property type="entry name" value="UDG_Type-4/5"/>
</dbReference>
<reference evidence="11" key="1">
    <citation type="journal article" date="2021" name="PeerJ">
        <title>Extensive microbial diversity within the chicken gut microbiome revealed by metagenomics and culture.</title>
        <authorList>
            <person name="Gilroy R."/>
            <person name="Ravi A."/>
            <person name="Getino M."/>
            <person name="Pursley I."/>
            <person name="Horton D.L."/>
            <person name="Alikhan N.F."/>
            <person name="Baker D."/>
            <person name="Gharbi K."/>
            <person name="Hall N."/>
            <person name="Watson M."/>
            <person name="Adriaenssens E.M."/>
            <person name="Foster-Nyarko E."/>
            <person name="Jarju S."/>
            <person name="Secka A."/>
            <person name="Antonio M."/>
            <person name="Oren A."/>
            <person name="Chaudhuri R.R."/>
            <person name="La Ragione R."/>
            <person name="Hildebrand F."/>
            <person name="Pallen M.J."/>
        </authorList>
    </citation>
    <scope>NUCLEOTIDE SEQUENCE</scope>
    <source>
        <strain evidence="11">ChiGjej4B4-12881</strain>
    </source>
</reference>
<reference evidence="11" key="2">
    <citation type="submission" date="2021-04" db="EMBL/GenBank/DDBJ databases">
        <authorList>
            <person name="Gilroy R."/>
        </authorList>
    </citation>
    <scope>NUCLEOTIDE SEQUENCE</scope>
    <source>
        <strain evidence="11">ChiGjej4B4-12881</strain>
    </source>
</reference>
<keyword evidence="9" id="KW-0234">DNA repair</keyword>
<proteinExistence type="inferred from homology"/>
<comment type="similarity">
    <text evidence="1">Belongs to the uracil-DNA glycosylase (UDG) superfamily. Type 4 (UDGa) family.</text>
</comment>
<gene>
    <name evidence="11" type="ORF">IAA28_02575</name>
</gene>
<dbReference type="GO" id="GO:0051539">
    <property type="term" value="F:4 iron, 4 sulfur cluster binding"/>
    <property type="evidence" value="ECO:0007669"/>
    <property type="project" value="UniProtKB-KW"/>
</dbReference>
<dbReference type="InterPro" id="IPR036895">
    <property type="entry name" value="Uracil-DNA_glycosylase-like_sf"/>
</dbReference>
<dbReference type="Gene3D" id="3.40.470.10">
    <property type="entry name" value="Uracil-DNA glycosylase-like domain"/>
    <property type="match status" value="1"/>
</dbReference>
<dbReference type="SUPFAM" id="SSF52141">
    <property type="entry name" value="Uracil-DNA glycosylase-like"/>
    <property type="match status" value="1"/>
</dbReference>
<dbReference type="SMART" id="SM00987">
    <property type="entry name" value="UreE_C"/>
    <property type="match status" value="1"/>
</dbReference>